<dbReference type="GO" id="GO:0000175">
    <property type="term" value="F:3'-5'-RNA exonuclease activity"/>
    <property type="evidence" value="ECO:0007669"/>
    <property type="project" value="TreeGrafter"/>
</dbReference>
<dbReference type="Gene3D" id="3.60.10.10">
    <property type="entry name" value="Endonuclease/exonuclease/phosphatase"/>
    <property type="match status" value="1"/>
</dbReference>
<accession>A0A165C9S8</accession>
<sequence>MLALSSSLVVLASLATLVSAQTFRLATYNLRFDSRPDSITVNQSIASIPDPLTQPGFLSKSGEQPWSQRRLYIAERIINEGTAIFSIQEGLVRQVNDLQELLGSGWSFVGVGRDDGKTAGEFSAIFFRLDTVTLRTVDFFWLSNTPDVPSKFPSAGSIRICTAGKFTTSSGTNFTLLNTHLDDQSDDQRKLGGSMILTRARFEAVVNKEPVLVTGDFNSQATGSDSGAYQIVTGALAPVAMNATFAAKFAVPDDSPPFTLLDLREQAPPLLVGRNFATFTGFTAPTDTSQWKRIDFAFGGSNGGWTAGGYKVETSLTDDGVLASDHRPVFADVTL</sequence>
<gene>
    <name evidence="3" type="ORF">EXIGLDRAFT_778989</name>
</gene>
<protein>
    <submittedName>
        <fullName evidence="3">Mannose-6-phosphatase</fullName>
    </submittedName>
</protein>
<evidence type="ECO:0000259" key="2">
    <source>
        <dbReference type="Pfam" id="PF03372"/>
    </source>
</evidence>
<dbReference type="EMBL" id="KV426347">
    <property type="protein sequence ID" value="KZV82083.1"/>
    <property type="molecule type" value="Genomic_DNA"/>
</dbReference>
<dbReference type="PANTHER" id="PTHR12121:SF36">
    <property type="entry name" value="ENDONUCLEASE_EXONUCLEASE_PHOSPHATASE DOMAIN-CONTAINING PROTEIN"/>
    <property type="match status" value="1"/>
</dbReference>
<feature type="chain" id="PRO_5007855931" evidence="1">
    <location>
        <begin position="21"/>
        <end position="335"/>
    </location>
</feature>
<evidence type="ECO:0000313" key="4">
    <source>
        <dbReference type="Proteomes" id="UP000077266"/>
    </source>
</evidence>
<dbReference type="InParanoid" id="A0A165C9S8"/>
<name>A0A165C9S8_EXIGL</name>
<keyword evidence="4" id="KW-1185">Reference proteome</keyword>
<dbReference type="CDD" id="cd09083">
    <property type="entry name" value="EEP-1"/>
    <property type="match status" value="1"/>
</dbReference>
<dbReference type="SUPFAM" id="SSF56219">
    <property type="entry name" value="DNase I-like"/>
    <property type="match status" value="1"/>
</dbReference>
<keyword evidence="1" id="KW-0732">Signal</keyword>
<dbReference type="InterPro" id="IPR036691">
    <property type="entry name" value="Endo/exonu/phosph_ase_sf"/>
</dbReference>
<evidence type="ECO:0000256" key="1">
    <source>
        <dbReference type="SAM" id="SignalP"/>
    </source>
</evidence>
<proteinExistence type="predicted"/>
<dbReference type="Pfam" id="PF03372">
    <property type="entry name" value="Exo_endo_phos"/>
    <property type="match status" value="1"/>
</dbReference>
<feature type="signal peptide" evidence="1">
    <location>
        <begin position="1"/>
        <end position="20"/>
    </location>
</feature>
<feature type="domain" description="Endonuclease/exonuclease/phosphatase" evidence="2">
    <location>
        <begin position="26"/>
        <end position="326"/>
    </location>
</feature>
<dbReference type="Proteomes" id="UP000077266">
    <property type="component" value="Unassembled WGS sequence"/>
</dbReference>
<organism evidence="3 4">
    <name type="scientific">Exidia glandulosa HHB12029</name>
    <dbReference type="NCBI Taxonomy" id="1314781"/>
    <lineage>
        <taxon>Eukaryota</taxon>
        <taxon>Fungi</taxon>
        <taxon>Dikarya</taxon>
        <taxon>Basidiomycota</taxon>
        <taxon>Agaricomycotina</taxon>
        <taxon>Agaricomycetes</taxon>
        <taxon>Auriculariales</taxon>
        <taxon>Exidiaceae</taxon>
        <taxon>Exidia</taxon>
    </lineage>
</organism>
<reference evidence="3 4" key="1">
    <citation type="journal article" date="2016" name="Mol. Biol. Evol.">
        <title>Comparative Genomics of Early-Diverging Mushroom-Forming Fungi Provides Insights into the Origins of Lignocellulose Decay Capabilities.</title>
        <authorList>
            <person name="Nagy L.G."/>
            <person name="Riley R."/>
            <person name="Tritt A."/>
            <person name="Adam C."/>
            <person name="Daum C."/>
            <person name="Floudas D."/>
            <person name="Sun H."/>
            <person name="Yadav J.S."/>
            <person name="Pangilinan J."/>
            <person name="Larsson K.H."/>
            <person name="Matsuura K."/>
            <person name="Barry K."/>
            <person name="Labutti K."/>
            <person name="Kuo R."/>
            <person name="Ohm R.A."/>
            <person name="Bhattacharya S.S."/>
            <person name="Shirouzu T."/>
            <person name="Yoshinaga Y."/>
            <person name="Martin F.M."/>
            <person name="Grigoriev I.V."/>
            <person name="Hibbett D.S."/>
        </authorList>
    </citation>
    <scope>NUCLEOTIDE SEQUENCE [LARGE SCALE GENOMIC DNA]</scope>
    <source>
        <strain evidence="3 4">HHB12029</strain>
    </source>
</reference>
<dbReference type="OrthoDB" id="276515at2759"/>
<dbReference type="InterPro" id="IPR005135">
    <property type="entry name" value="Endo/exonuclease/phosphatase"/>
</dbReference>
<evidence type="ECO:0000313" key="3">
    <source>
        <dbReference type="EMBL" id="KZV82083.1"/>
    </source>
</evidence>
<dbReference type="AlphaFoldDB" id="A0A165C9S8"/>
<dbReference type="PANTHER" id="PTHR12121">
    <property type="entry name" value="CARBON CATABOLITE REPRESSOR PROTEIN 4"/>
    <property type="match status" value="1"/>
</dbReference>
<dbReference type="InterPro" id="IPR050410">
    <property type="entry name" value="CCR4/nocturin_mRNA_transcr"/>
</dbReference>